<keyword evidence="3" id="KW-0436">Ligase</keyword>
<dbReference type="HAMAP" id="MF_01940">
    <property type="entry name" value="RNA_CPDase"/>
    <property type="match status" value="1"/>
</dbReference>
<dbReference type="Gene3D" id="3.90.1140.10">
    <property type="entry name" value="Cyclic phosphodiesterase"/>
    <property type="match status" value="1"/>
</dbReference>
<evidence type="ECO:0000313" key="4">
    <source>
        <dbReference type="Proteomes" id="UP000199651"/>
    </source>
</evidence>
<evidence type="ECO:0000256" key="1">
    <source>
        <dbReference type="ARBA" id="ARBA00022801"/>
    </source>
</evidence>
<gene>
    <name evidence="3" type="ORF">SAMN05192558_102535</name>
</gene>
<comment type="catalytic activity">
    <reaction evidence="2">
        <text>a 3'-end 2',3'-cyclophospho-ribonucleotide-RNA + H2O = a 3'-end 2'-phospho-ribonucleotide-RNA + H(+)</text>
        <dbReference type="Rhea" id="RHEA:11828"/>
        <dbReference type="Rhea" id="RHEA-COMP:10464"/>
        <dbReference type="Rhea" id="RHEA-COMP:17353"/>
        <dbReference type="ChEBI" id="CHEBI:15377"/>
        <dbReference type="ChEBI" id="CHEBI:15378"/>
        <dbReference type="ChEBI" id="CHEBI:83064"/>
        <dbReference type="ChEBI" id="CHEBI:173113"/>
        <dbReference type="EC" id="3.1.4.58"/>
    </reaction>
</comment>
<dbReference type="OrthoDB" id="9787070at2"/>
<reference evidence="4" key="1">
    <citation type="submission" date="2016-10" db="EMBL/GenBank/DDBJ databases">
        <authorList>
            <person name="Varghese N."/>
            <person name="Submissions S."/>
        </authorList>
    </citation>
    <scope>NUCLEOTIDE SEQUENCE [LARGE SCALE GENOMIC DNA]</scope>
    <source>
        <strain evidence="4">IBRC-M 10655</strain>
    </source>
</reference>
<dbReference type="AlphaFoldDB" id="A0A1H0IFJ9"/>
<dbReference type="GO" id="GO:0008664">
    <property type="term" value="F:RNA 2',3'-cyclic 3'-phosphodiesterase activity"/>
    <property type="evidence" value="ECO:0007669"/>
    <property type="project" value="UniProtKB-EC"/>
</dbReference>
<dbReference type="GO" id="GO:0016874">
    <property type="term" value="F:ligase activity"/>
    <property type="evidence" value="ECO:0007669"/>
    <property type="project" value="UniProtKB-KW"/>
</dbReference>
<dbReference type="EMBL" id="FNJB01000002">
    <property type="protein sequence ID" value="SDO30162.1"/>
    <property type="molecule type" value="Genomic_DNA"/>
</dbReference>
<evidence type="ECO:0000313" key="3">
    <source>
        <dbReference type="EMBL" id="SDO30162.1"/>
    </source>
</evidence>
<feature type="active site" description="Proton donor" evidence="2">
    <location>
        <position position="38"/>
    </location>
</feature>
<dbReference type="InterPro" id="IPR004175">
    <property type="entry name" value="RNA_CPDase"/>
</dbReference>
<feature type="short sequence motif" description="HXTX 2" evidence="2">
    <location>
        <begin position="107"/>
        <end position="110"/>
    </location>
</feature>
<keyword evidence="4" id="KW-1185">Reference proteome</keyword>
<name>A0A1H0IFJ9_9PSEU</name>
<dbReference type="SUPFAM" id="SSF55144">
    <property type="entry name" value="LigT-like"/>
    <property type="match status" value="1"/>
</dbReference>
<comment type="similarity">
    <text evidence="2">Belongs to the 2H phosphoesterase superfamily. ThpR family.</text>
</comment>
<comment type="function">
    <text evidence="2">Hydrolyzes RNA 2',3'-cyclic phosphodiester to an RNA 2'-phosphomonoester.</text>
</comment>
<proteinExistence type="inferred from homology"/>
<feature type="short sequence motif" description="HXTX 1" evidence="2">
    <location>
        <begin position="38"/>
        <end position="41"/>
    </location>
</feature>
<feature type="active site" description="Proton acceptor" evidence="2">
    <location>
        <position position="107"/>
    </location>
</feature>
<organism evidence="3 4">
    <name type="scientific">Actinokineospora alba</name>
    <dbReference type="NCBI Taxonomy" id="504798"/>
    <lineage>
        <taxon>Bacteria</taxon>
        <taxon>Bacillati</taxon>
        <taxon>Actinomycetota</taxon>
        <taxon>Actinomycetes</taxon>
        <taxon>Pseudonocardiales</taxon>
        <taxon>Pseudonocardiaceae</taxon>
        <taxon>Actinokineospora</taxon>
    </lineage>
</organism>
<dbReference type="EC" id="3.1.4.58" evidence="2"/>
<dbReference type="InterPro" id="IPR009097">
    <property type="entry name" value="Cyclic_Pdiesterase"/>
</dbReference>
<keyword evidence="1 2" id="KW-0378">Hydrolase</keyword>
<dbReference type="Proteomes" id="UP000199651">
    <property type="component" value="Unassembled WGS sequence"/>
</dbReference>
<sequence>MTRLFTAFPLPDPVADHLADHLPKLPAGVKSIDRDTWHITVVFHGDDDLDARLAALAEIDMTLPAPRLRLRGSGTFPGVGWIGVQADGALPALVAAAGRSPEDYIPHMTIARWPKDQQVQLGLDDYTGPEWTPSELVLFTSERGPVYTPIGQVRLLHAEQPRPTC</sequence>
<dbReference type="GO" id="GO:0004113">
    <property type="term" value="F:2',3'-cyclic-nucleotide 3'-phosphodiesterase activity"/>
    <property type="evidence" value="ECO:0007669"/>
    <property type="project" value="InterPro"/>
</dbReference>
<evidence type="ECO:0000256" key="2">
    <source>
        <dbReference type="HAMAP-Rule" id="MF_01940"/>
    </source>
</evidence>
<dbReference type="Pfam" id="PF13563">
    <property type="entry name" value="2_5_RNA_ligase2"/>
    <property type="match status" value="1"/>
</dbReference>
<accession>A0A1H0IFJ9</accession>
<dbReference type="STRING" id="504798.SAMN05421871_108234"/>
<dbReference type="RefSeq" id="WP_091371086.1">
    <property type="nucleotide sequence ID" value="NZ_FNDV01000008.1"/>
</dbReference>
<protein>
    <recommendedName>
        <fullName evidence="2">RNA 2',3'-cyclic phosphodiesterase</fullName>
        <shortName evidence="2">RNA 2',3'-CPDase</shortName>
        <ecNumber evidence="2">3.1.4.58</ecNumber>
    </recommendedName>
</protein>